<evidence type="ECO:0000313" key="2">
    <source>
        <dbReference type="Proteomes" id="UP000095300"/>
    </source>
</evidence>
<dbReference type="Gene3D" id="1.10.150.280">
    <property type="entry name" value="AF1531-like domain"/>
    <property type="match status" value="1"/>
</dbReference>
<reference evidence="1" key="1">
    <citation type="submission" date="2020-05" db="UniProtKB">
        <authorList>
            <consortium name="EnsemblMetazoa"/>
        </authorList>
    </citation>
    <scope>IDENTIFICATION</scope>
    <source>
        <strain evidence="1">USDA</strain>
    </source>
</reference>
<name>A0A1I8QB38_STOCA</name>
<evidence type="ECO:0000313" key="1">
    <source>
        <dbReference type="EnsemblMetazoa" id="SCAU015506-PA"/>
    </source>
</evidence>
<dbReference type="Proteomes" id="UP000095300">
    <property type="component" value="Unassembled WGS sequence"/>
</dbReference>
<organism evidence="1 2">
    <name type="scientific">Stomoxys calcitrans</name>
    <name type="common">Stable fly</name>
    <name type="synonym">Conops calcitrans</name>
    <dbReference type="NCBI Taxonomy" id="35570"/>
    <lineage>
        <taxon>Eukaryota</taxon>
        <taxon>Metazoa</taxon>
        <taxon>Ecdysozoa</taxon>
        <taxon>Arthropoda</taxon>
        <taxon>Hexapoda</taxon>
        <taxon>Insecta</taxon>
        <taxon>Pterygota</taxon>
        <taxon>Neoptera</taxon>
        <taxon>Endopterygota</taxon>
        <taxon>Diptera</taxon>
        <taxon>Brachycera</taxon>
        <taxon>Muscomorpha</taxon>
        <taxon>Muscoidea</taxon>
        <taxon>Muscidae</taxon>
        <taxon>Stomoxys</taxon>
    </lineage>
</organism>
<gene>
    <name evidence="1" type="primary">106093409</name>
</gene>
<dbReference type="STRING" id="35570.A0A1I8QB38"/>
<protein>
    <recommendedName>
        <fullName evidence="3">Transcription elongation factor, mitochondrial</fullName>
    </recommendedName>
</protein>
<evidence type="ECO:0008006" key="3">
    <source>
        <dbReference type="Google" id="ProtNLM"/>
    </source>
</evidence>
<dbReference type="VEuPathDB" id="VectorBase:SCAU015506"/>
<dbReference type="KEGG" id="scac:106093409"/>
<dbReference type="GO" id="GO:0030337">
    <property type="term" value="F:DNA polymerase processivity factor activity"/>
    <property type="evidence" value="ECO:0007669"/>
    <property type="project" value="TreeGrafter"/>
</dbReference>
<dbReference type="GO" id="GO:0006392">
    <property type="term" value="P:transcription elongation by mitochondrial RNA polymerase"/>
    <property type="evidence" value="ECO:0007669"/>
    <property type="project" value="InterPro"/>
</dbReference>
<proteinExistence type="predicted"/>
<sequence>MQILKTIHRITKTNSLCSITSIARCTQSRFYAVQQPNAKEVIEKYTEQDGEKILKIINNSNVNELLRYDITKGRANKLLTWRMRNGLLANLNDIFMVDGFGVKATEKFYQSLLQEPKSEDNNAGKPNRLRTAPFITPHIEPEQQMNISSCVSLRIGVNSITWSRLELPPADYNGPCELTHWQHHELAEKKLHINELIHRCLYVNHQIPEADCYLFENPQMAQVSNNPGSVDQQNVNIQKAQVTAIMGYALASRQSRLEQMEEKKTPQNDDKLQPRSLIFYVRRFLTARLFNHLVGTERVSSEETILNMMRTYYNMDATEDYVAQKDDENTQKNGQQANDGNVALKVNVQFPVEQRDMFSKAPRYHREYLGQALLLNLTFIRLVLLQDAESIAKVSRGNKTKNEIEEL</sequence>
<dbReference type="OrthoDB" id="5949570at2759"/>
<dbReference type="AlphaFoldDB" id="A0A1I8QB38"/>
<dbReference type="InterPro" id="IPR039150">
    <property type="entry name" value="TEFM"/>
</dbReference>
<dbReference type="EnsemblMetazoa" id="SCAU015506-RA">
    <property type="protein sequence ID" value="SCAU015506-PA"/>
    <property type="gene ID" value="SCAU015506"/>
</dbReference>
<dbReference type="GO" id="GO:0042645">
    <property type="term" value="C:mitochondrial nucleoid"/>
    <property type="evidence" value="ECO:0007669"/>
    <property type="project" value="TreeGrafter"/>
</dbReference>
<dbReference type="PANTHER" id="PTHR21053:SF2">
    <property type="entry name" value="TRANSCRIPTION ELONGATION FACTOR, MITOCHONDRIAL"/>
    <property type="match status" value="1"/>
</dbReference>
<dbReference type="PANTHER" id="PTHR21053">
    <property type="entry name" value="TRANSCRIPTION ELONGATION FACTOR, MITOCHONDRIAL"/>
    <property type="match status" value="1"/>
</dbReference>
<keyword evidence="2" id="KW-1185">Reference proteome</keyword>
<accession>A0A1I8QB38</accession>